<keyword evidence="3" id="KW-0804">Transcription</keyword>
<dbReference type="SMART" id="SM00342">
    <property type="entry name" value="HTH_ARAC"/>
    <property type="match status" value="1"/>
</dbReference>
<dbReference type="InterPro" id="IPR003313">
    <property type="entry name" value="AraC-bd"/>
</dbReference>
<gene>
    <name evidence="5" type="ORF">ACFFMS_20990</name>
</gene>
<keyword evidence="6" id="KW-1185">Reference proteome</keyword>
<evidence type="ECO:0000256" key="1">
    <source>
        <dbReference type="ARBA" id="ARBA00023015"/>
    </source>
</evidence>
<dbReference type="PROSITE" id="PS01124">
    <property type="entry name" value="HTH_ARAC_FAMILY_2"/>
    <property type="match status" value="1"/>
</dbReference>
<sequence length="289" mass="33882">MSILQFIAPPLPHYIASGFGVFQPNQKHFNRRDLGLFDLLVVTHGTLYIGEEDRHYEVSAGHALILRPDQHHYPTKGCREKTGYFWIHFNTVGNWRDTENYPIVPQTEPMGFDAFTVQSFSMNIPQFVRLLQPTTVYEKIQQLNDLEQQSHNNWARWKRQLIFQQILELLNASLDLNTVTPGEQVADQAASYLRKHYKEDITAEKLGEVLNFHPVYIARCMQKQFSCSPIEYLIRYRLEQAKLLLLRTDLPIARIAEEVGFHQPSYFSYSFAKYEGLSPRTYRNRFSNY</sequence>
<dbReference type="PRINTS" id="PR00032">
    <property type="entry name" value="HTHARAC"/>
</dbReference>
<comment type="caution">
    <text evidence="5">The sequence shown here is derived from an EMBL/GenBank/DDBJ whole genome shotgun (WGS) entry which is preliminary data.</text>
</comment>
<evidence type="ECO:0000313" key="6">
    <source>
        <dbReference type="Proteomes" id="UP001589609"/>
    </source>
</evidence>
<feature type="domain" description="HTH araC/xylS-type" evidence="4">
    <location>
        <begin position="187"/>
        <end position="285"/>
    </location>
</feature>
<dbReference type="InterPro" id="IPR037923">
    <property type="entry name" value="HTH-like"/>
</dbReference>
<dbReference type="SUPFAM" id="SSF46689">
    <property type="entry name" value="Homeodomain-like"/>
    <property type="match status" value="2"/>
</dbReference>
<dbReference type="Pfam" id="PF12833">
    <property type="entry name" value="HTH_18"/>
    <property type="match status" value="1"/>
</dbReference>
<keyword evidence="1" id="KW-0805">Transcription regulation</keyword>
<evidence type="ECO:0000313" key="5">
    <source>
        <dbReference type="EMBL" id="MFB9760761.1"/>
    </source>
</evidence>
<dbReference type="PANTHER" id="PTHR43280">
    <property type="entry name" value="ARAC-FAMILY TRANSCRIPTIONAL REGULATOR"/>
    <property type="match status" value="1"/>
</dbReference>
<dbReference type="InterPro" id="IPR018062">
    <property type="entry name" value="HTH_AraC-typ_CS"/>
</dbReference>
<keyword evidence="2" id="KW-0238">DNA-binding</keyword>
<name>A0ABV5WKZ3_9BACI</name>
<dbReference type="InterPro" id="IPR020449">
    <property type="entry name" value="Tscrpt_reg_AraC-type_HTH"/>
</dbReference>
<reference evidence="5 6" key="1">
    <citation type="submission" date="2024-09" db="EMBL/GenBank/DDBJ databases">
        <authorList>
            <person name="Sun Q."/>
            <person name="Mori K."/>
        </authorList>
    </citation>
    <scope>NUCLEOTIDE SEQUENCE [LARGE SCALE GENOMIC DNA]</scope>
    <source>
        <strain evidence="5 6">JCM 11201</strain>
    </source>
</reference>
<dbReference type="InterPro" id="IPR018060">
    <property type="entry name" value="HTH_AraC"/>
</dbReference>
<dbReference type="PANTHER" id="PTHR43280:SF2">
    <property type="entry name" value="HTH-TYPE TRANSCRIPTIONAL REGULATOR EXSA"/>
    <property type="match status" value="1"/>
</dbReference>
<dbReference type="InterPro" id="IPR009057">
    <property type="entry name" value="Homeodomain-like_sf"/>
</dbReference>
<dbReference type="Pfam" id="PF02311">
    <property type="entry name" value="AraC_binding"/>
    <property type="match status" value="1"/>
</dbReference>
<dbReference type="RefSeq" id="WP_379951042.1">
    <property type="nucleotide sequence ID" value="NZ_JBHMAF010000167.1"/>
</dbReference>
<evidence type="ECO:0000259" key="4">
    <source>
        <dbReference type="PROSITE" id="PS01124"/>
    </source>
</evidence>
<accession>A0ABV5WKZ3</accession>
<organism evidence="5 6">
    <name type="scientific">Ectobacillus funiculus</name>
    <dbReference type="NCBI Taxonomy" id="137993"/>
    <lineage>
        <taxon>Bacteria</taxon>
        <taxon>Bacillati</taxon>
        <taxon>Bacillota</taxon>
        <taxon>Bacilli</taxon>
        <taxon>Bacillales</taxon>
        <taxon>Bacillaceae</taxon>
        <taxon>Ectobacillus</taxon>
    </lineage>
</organism>
<protein>
    <submittedName>
        <fullName evidence="5">AraC family transcriptional regulator</fullName>
    </submittedName>
</protein>
<dbReference type="PROSITE" id="PS00041">
    <property type="entry name" value="HTH_ARAC_FAMILY_1"/>
    <property type="match status" value="1"/>
</dbReference>
<dbReference type="Gene3D" id="1.10.10.60">
    <property type="entry name" value="Homeodomain-like"/>
    <property type="match status" value="2"/>
</dbReference>
<dbReference type="EMBL" id="JBHMAF010000167">
    <property type="protein sequence ID" value="MFB9760761.1"/>
    <property type="molecule type" value="Genomic_DNA"/>
</dbReference>
<evidence type="ECO:0000256" key="3">
    <source>
        <dbReference type="ARBA" id="ARBA00023163"/>
    </source>
</evidence>
<dbReference type="SUPFAM" id="SSF51215">
    <property type="entry name" value="Regulatory protein AraC"/>
    <property type="match status" value="1"/>
</dbReference>
<dbReference type="Proteomes" id="UP001589609">
    <property type="component" value="Unassembled WGS sequence"/>
</dbReference>
<proteinExistence type="predicted"/>
<evidence type="ECO:0000256" key="2">
    <source>
        <dbReference type="ARBA" id="ARBA00023125"/>
    </source>
</evidence>